<keyword evidence="2" id="KW-0238">DNA-binding</keyword>
<feature type="domain" description="OmpR/PhoB-type" evidence="3">
    <location>
        <begin position="15"/>
        <end position="85"/>
    </location>
</feature>
<dbReference type="PANTHER" id="PTHR47691">
    <property type="entry name" value="REGULATOR-RELATED"/>
    <property type="match status" value="1"/>
</dbReference>
<dbReference type="InterPro" id="IPR005158">
    <property type="entry name" value="BTAD"/>
</dbReference>
<evidence type="ECO:0000259" key="4">
    <source>
        <dbReference type="SMART" id="SM01043"/>
    </source>
</evidence>
<dbReference type="SUPFAM" id="SSF46894">
    <property type="entry name" value="C-terminal effector domain of the bipartite response regulators"/>
    <property type="match status" value="1"/>
</dbReference>
<dbReference type="Gene3D" id="1.10.10.10">
    <property type="entry name" value="Winged helix-like DNA-binding domain superfamily/Winged helix DNA-binding domain"/>
    <property type="match status" value="1"/>
</dbReference>
<proteinExistence type="inferred from homology"/>
<protein>
    <submittedName>
        <fullName evidence="5">Putative ATPase</fullName>
    </submittedName>
</protein>
<accession>A0A4R2JPX8</accession>
<dbReference type="Pfam" id="PF13401">
    <property type="entry name" value="AAA_22"/>
    <property type="match status" value="1"/>
</dbReference>
<dbReference type="SMART" id="SM01043">
    <property type="entry name" value="BTAD"/>
    <property type="match status" value="1"/>
</dbReference>
<feature type="domain" description="Bacterial transcriptional activator" evidence="4">
    <location>
        <begin position="92"/>
        <end position="235"/>
    </location>
</feature>
<dbReference type="GO" id="GO:0000160">
    <property type="term" value="P:phosphorelay signal transduction system"/>
    <property type="evidence" value="ECO:0007669"/>
    <property type="project" value="InterPro"/>
</dbReference>
<dbReference type="PANTHER" id="PTHR47691:SF3">
    <property type="entry name" value="HTH-TYPE TRANSCRIPTIONAL REGULATOR RV0890C-RELATED"/>
    <property type="match status" value="1"/>
</dbReference>
<evidence type="ECO:0000313" key="5">
    <source>
        <dbReference type="EMBL" id="TCO61057.1"/>
    </source>
</evidence>
<dbReference type="SUPFAM" id="SSF52540">
    <property type="entry name" value="P-loop containing nucleoside triphosphate hydrolases"/>
    <property type="match status" value="1"/>
</dbReference>
<dbReference type="GO" id="GO:0006355">
    <property type="term" value="P:regulation of DNA-templated transcription"/>
    <property type="evidence" value="ECO:0007669"/>
    <property type="project" value="InterPro"/>
</dbReference>
<dbReference type="GO" id="GO:0016887">
    <property type="term" value="F:ATP hydrolysis activity"/>
    <property type="evidence" value="ECO:0007669"/>
    <property type="project" value="InterPro"/>
</dbReference>
<dbReference type="InterPro" id="IPR036388">
    <property type="entry name" value="WH-like_DNA-bd_sf"/>
</dbReference>
<dbReference type="InterPro" id="IPR027417">
    <property type="entry name" value="P-loop_NTPase"/>
</dbReference>
<dbReference type="InterPro" id="IPR049945">
    <property type="entry name" value="AAA_22"/>
</dbReference>
<evidence type="ECO:0000313" key="6">
    <source>
        <dbReference type="Proteomes" id="UP000295680"/>
    </source>
</evidence>
<dbReference type="Pfam" id="PF03704">
    <property type="entry name" value="BTAD"/>
    <property type="match status" value="1"/>
</dbReference>
<dbReference type="InterPro" id="IPR016032">
    <property type="entry name" value="Sig_transdc_resp-reg_C-effctor"/>
</dbReference>
<sequence length="1032" mass="111771">MTIELTFLPGVAYQGRDVTAPRLRHLLALLADDLGRGCSTGMLVDGLWPDDQPDNPTKAVQILVSRARTLLGSDVIASTATGYRLTLAEDEVDVAAVLLKASSSSKHLRAGDYPAAIADAEAGLTLYEGAETSDSDDPVATLRADRARTHQSLIRTRAVALSRLGRHADAIGPLTELFDERPRDEELLAELLRSEAATNGPSAALTRYDTYRRELRDDLGTDPGAELQALQQQFLQSDRPTARHGVAHEPNQLLGRADDIAAITALLRTSRVASIIGPGGLGKTRLAHAVSRQAEQRSVHFVPLAGVTSDADVAAEVSAAVGASTVTHPGMAADTVAGIANALGTALLVLDNCEHVIQGAADLTRALVSMTRDVRILTTSRAPLGLSSESIYHLPELTLATTVELFEQRARAARPGVELPTDVVTELCRHLDGLPLAVELAAARVRTMSVAEIARRLDDRFALLRGGSRDAPQRHRTLHAVVDWSWNLLDAPARTAMRALAIFPGGFTAQAAEHMVADAVDTIEHLVDQSLLKVTETPVGTRLAMLETVREFCQASGDNEPLVTEFLAWAKDFGVAYHQAVFGPEPFAEAMRVRADQDNLVHALRLALDRDDRPTVAATTAVLAALWTLDSNYSRISALIRDTAWALSHYRPEPDLVEVTRTALTLSGGTAFLIRDSGPVRALVALRRLPPAPPDTFVRAAAIVLQARTPQAILALSDSPEPLIAGIANALASYGWEKELDHGNALKAARRMLDLFENTTIVWMRVLGHSRIAELSLQLELGEDTRDHLLAALRGMKPWADPIGIHSGLVLANLLLGDIDEAERWLARATTEESEEGYGVRTFHFGAQAEILLARGDVEAGLRLWRRTNEVKFGETWIYTFEPLAFDPWMLEIEATTVVAHVHHGRLDLIEDLIAGVSEKLTVMLTNQGTRLPLSVMELPVCGALLLALGLADIRRGHTAFGVRLVALAERCHYLRGFQPTMSSARVRQVATDADRSAYDDAVSSYADLPTSELRDAALALLQDRGQLTAVR</sequence>
<dbReference type="Proteomes" id="UP000295680">
    <property type="component" value="Unassembled WGS sequence"/>
</dbReference>
<keyword evidence="6" id="KW-1185">Reference proteome</keyword>
<dbReference type="SUPFAM" id="SSF48452">
    <property type="entry name" value="TPR-like"/>
    <property type="match status" value="1"/>
</dbReference>
<comment type="similarity">
    <text evidence="1">Belongs to the AfsR/DnrI/RedD regulatory family.</text>
</comment>
<name>A0A4R2JPX8_9PSEU</name>
<dbReference type="InterPro" id="IPR011990">
    <property type="entry name" value="TPR-like_helical_dom_sf"/>
</dbReference>
<dbReference type="EMBL" id="SLWS01000003">
    <property type="protein sequence ID" value="TCO61057.1"/>
    <property type="molecule type" value="Genomic_DNA"/>
</dbReference>
<dbReference type="OrthoDB" id="9812579at2"/>
<dbReference type="Gene3D" id="1.25.40.10">
    <property type="entry name" value="Tetratricopeptide repeat domain"/>
    <property type="match status" value="1"/>
</dbReference>
<dbReference type="GO" id="GO:0003677">
    <property type="term" value="F:DNA binding"/>
    <property type="evidence" value="ECO:0007669"/>
    <property type="project" value="UniProtKB-KW"/>
</dbReference>
<gene>
    <name evidence="5" type="ORF">EV192_103640</name>
</gene>
<reference evidence="5 6" key="1">
    <citation type="submission" date="2019-03" db="EMBL/GenBank/DDBJ databases">
        <title>Genomic Encyclopedia of Type Strains, Phase IV (KMG-IV): sequencing the most valuable type-strain genomes for metagenomic binning, comparative biology and taxonomic classification.</title>
        <authorList>
            <person name="Goeker M."/>
        </authorList>
    </citation>
    <scope>NUCLEOTIDE SEQUENCE [LARGE SCALE GENOMIC DNA]</scope>
    <source>
        <strain evidence="5 6">DSM 45934</strain>
    </source>
</reference>
<evidence type="ECO:0000256" key="2">
    <source>
        <dbReference type="ARBA" id="ARBA00023125"/>
    </source>
</evidence>
<comment type="caution">
    <text evidence="5">The sequence shown here is derived from an EMBL/GenBank/DDBJ whole genome shotgun (WGS) entry which is preliminary data.</text>
</comment>
<dbReference type="SMART" id="SM00862">
    <property type="entry name" value="Trans_reg_C"/>
    <property type="match status" value="1"/>
</dbReference>
<evidence type="ECO:0000256" key="1">
    <source>
        <dbReference type="ARBA" id="ARBA00005820"/>
    </source>
</evidence>
<evidence type="ECO:0000259" key="3">
    <source>
        <dbReference type="SMART" id="SM00862"/>
    </source>
</evidence>
<dbReference type="Gene3D" id="3.40.50.300">
    <property type="entry name" value="P-loop containing nucleotide triphosphate hydrolases"/>
    <property type="match status" value="1"/>
</dbReference>
<dbReference type="RefSeq" id="WP_132116487.1">
    <property type="nucleotide sequence ID" value="NZ_SLWS01000003.1"/>
</dbReference>
<dbReference type="AlphaFoldDB" id="A0A4R2JPX8"/>
<organism evidence="5 6">
    <name type="scientific">Actinocrispum wychmicini</name>
    <dbReference type="NCBI Taxonomy" id="1213861"/>
    <lineage>
        <taxon>Bacteria</taxon>
        <taxon>Bacillati</taxon>
        <taxon>Actinomycetota</taxon>
        <taxon>Actinomycetes</taxon>
        <taxon>Pseudonocardiales</taxon>
        <taxon>Pseudonocardiaceae</taxon>
        <taxon>Actinocrispum</taxon>
    </lineage>
</organism>
<dbReference type="InterPro" id="IPR001867">
    <property type="entry name" value="OmpR/PhoB-type_DNA-bd"/>
</dbReference>